<keyword evidence="2" id="KW-0472">Membrane</keyword>
<evidence type="ECO:0000256" key="2">
    <source>
        <dbReference type="SAM" id="Phobius"/>
    </source>
</evidence>
<proteinExistence type="predicted"/>
<dbReference type="Proteomes" id="UP000177659">
    <property type="component" value="Unassembled WGS sequence"/>
</dbReference>
<feature type="region of interest" description="Disordered" evidence="1">
    <location>
        <begin position="18"/>
        <end position="38"/>
    </location>
</feature>
<keyword evidence="2" id="KW-1133">Transmembrane helix</keyword>
<evidence type="ECO:0000313" key="4">
    <source>
        <dbReference type="Proteomes" id="UP000177659"/>
    </source>
</evidence>
<organism evidence="3 4">
    <name type="scientific">Candidatus Kaiserbacteria bacterium RIFCSPHIGHO2_02_FULL_49_11</name>
    <dbReference type="NCBI Taxonomy" id="1798489"/>
    <lineage>
        <taxon>Bacteria</taxon>
        <taxon>Candidatus Kaiseribacteriota</taxon>
    </lineage>
</organism>
<sequence>MAEDFDRIDRLQKRLYSRGKKDAHKEERHGFREPQYEVGRSWERERPRDDVAPRKKRLSGLSLFFVASIVFFAVSVAFGSFYFFAGQNVVSSKNVDIDIQGPTSIGGGDELDLQITITNKNNTTLQLADLLVEYPEGTRAAENTQNELLRYRESLGDIAPGEKVKKTVRAVLFGEENSQKDIPVTIEYRVEGSNAIFYAEETYQVTLSTAPISVSVRSLDEVVSGQDIEFEVLVGSNVASVVENLVLQAEYPFGFSFTSADPKANFSDSLWELGNLKPEEKRTIHITGRMSGQDDEERVFRFAAGVRDIQNVNKLSTTYVSSVRSVTITQPFLGATLSLNDQETQSYVFEAGERIQGQIVWKNNLTDQITDGEVEVRLSGGAVDEQSVLVEGGFYDSVNDTLRWSKETREDLAVLEPTQLGALRFSFAGKNLTDGSLKNPEIVLEVTVRGKRMSSSNVPEQIDSTVTRRVKLLSNLRLTPRIVHSVGPFANTGPLPPRAEQQTTYTAMLSVTNGANHVSDVRVTATLPSYVRWLGAISPNSANVTFNASNNQITWIVGEMPQQIGTSVSPKEVAFQIGFTPSVSQVGQAPILVDTLQVRGFDQFTDSQFSRTALNLTTALSTDPAFQSGQDTVSP</sequence>
<protein>
    <recommendedName>
        <fullName evidence="5">DUF11 domain-containing protein</fullName>
    </recommendedName>
</protein>
<feature type="compositionally biased region" description="Basic and acidic residues" evidence="1">
    <location>
        <begin position="19"/>
        <end position="38"/>
    </location>
</feature>
<gene>
    <name evidence="3" type="ORF">A3D62_01710</name>
</gene>
<accession>A0A1F6D1L2</accession>
<evidence type="ECO:0000256" key="1">
    <source>
        <dbReference type="SAM" id="MobiDB-lite"/>
    </source>
</evidence>
<dbReference type="EMBL" id="MFLC01000005">
    <property type="protein sequence ID" value="OGG55319.1"/>
    <property type="molecule type" value="Genomic_DNA"/>
</dbReference>
<feature type="transmembrane region" description="Helical" evidence="2">
    <location>
        <begin position="63"/>
        <end position="85"/>
    </location>
</feature>
<dbReference type="Gene3D" id="2.60.40.1170">
    <property type="entry name" value="Mu homology domain, subdomain B"/>
    <property type="match status" value="1"/>
</dbReference>
<dbReference type="AlphaFoldDB" id="A0A1F6D1L2"/>
<comment type="caution">
    <text evidence="3">The sequence shown here is derived from an EMBL/GenBank/DDBJ whole genome shotgun (WGS) entry which is preliminary data.</text>
</comment>
<name>A0A1F6D1L2_9BACT</name>
<reference evidence="3 4" key="1">
    <citation type="journal article" date="2016" name="Nat. Commun.">
        <title>Thousands of microbial genomes shed light on interconnected biogeochemical processes in an aquifer system.</title>
        <authorList>
            <person name="Anantharaman K."/>
            <person name="Brown C.T."/>
            <person name="Hug L.A."/>
            <person name="Sharon I."/>
            <person name="Castelle C.J."/>
            <person name="Probst A.J."/>
            <person name="Thomas B.C."/>
            <person name="Singh A."/>
            <person name="Wilkins M.J."/>
            <person name="Karaoz U."/>
            <person name="Brodie E.L."/>
            <person name="Williams K.H."/>
            <person name="Hubbard S.S."/>
            <person name="Banfield J.F."/>
        </authorList>
    </citation>
    <scope>NUCLEOTIDE SEQUENCE [LARGE SCALE GENOMIC DNA]</scope>
</reference>
<evidence type="ECO:0008006" key="5">
    <source>
        <dbReference type="Google" id="ProtNLM"/>
    </source>
</evidence>
<evidence type="ECO:0000313" key="3">
    <source>
        <dbReference type="EMBL" id="OGG55319.1"/>
    </source>
</evidence>
<keyword evidence="2" id="KW-0812">Transmembrane</keyword>